<dbReference type="AlphaFoldDB" id="A0AAV7MNM8"/>
<evidence type="ECO:0000313" key="2">
    <source>
        <dbReference type="EMBL" id="KAJ1104365.1"/>
    </source>
</evidence>
<evidence type="ECO:0000313" key="3">
    <source>
        <dbReference type="Proteomes" id="UP001066276"/>
    </source>
</evidence>
<dbReference type="Proteomes" id="UP001066276">
    <property type="component" value="Chromosome 9"/>
</dbReference>
<sequence>MLLLVRVCMGLQEWQTGIAEAFPGYEALVCVWDGSDAGARGGPDWWGSRPRDCRALIEDPIGYALPDTSGGGDGLVTVAGEVRGANWLRGGDPGGSLRRGRSGPRISAAQEVRQADGCARCSRLAKEDWHGGEVRQPGQ</sequence>
<gene>
    <name evidence="2" type="ORF">NDU88_001777</name>
</gene>
<evidence type="ECO:0000256" key="1">
    <source>
        <dbReference type="SAM" id="MobiDB-lite"/>
    </source>
</evidence>
<organism evidence="2 3">
    <name type="scientific">Pleurodeles waltl</name>
    <name type="common">Iberian ribbed newt</name>
    <dbReference type="NCBI Taxonomy" id="8319"/>
    <lineage>
        <taxon>Eukaryota</taxon>
        <taxon>Metazoa</taxon>
        <taxon>Chordata</taxon>
        <taxon>Craniata</taxon>
        <taxon>Vertebrata</taxon>
        <taxon>Euteleostomi</taxon>
        <taxon>Amphibia</taxon>
        <taxon>Batrachia</taxon>
        <taxon>Caudata</taxon>
        <taxon>Salamandroidea</taxon>
        <taxon>Salamandridae</taxon>
        <taxon>Pleurodelinae</taxon>
        <taxon>Pleurodeles</taxon>
    </lineage>
</organism>
<reference evidence="2" key="1">
    <citation type="journal article" date="2022" name="bioRxiv">
        <title>Sequencing and chromosome-scale assembly of the giantPleurodeles waltlgenome.</title>
        <authorList>
            <person name="Brown T."/>
            <person name="Elewa A."/>
            <person name="Iarovenko S."/>
            <person name="Subramanian E."/>
            <person name="Araus A.J."/>
            <person name="Petzold A."/>
            <person name="Susuki M."/>
            <person name="Suzuki K.-i.T."/>
            <person name="Hayashi T."/>
            <person name="Toyoda A."/>
            <person name="Oliveira C."/>
            <person name="Osipova E."/>
            <person name="Leigh N.D."/>
            <person name="Simon A."/>
            <person name="Yun M.H."/>
        </authorList>
    </citation>
    <scope>NUCLEOTIDE SEQUENCE</scope>
    <source>
        <strain evidence="2">20211129_DDA</strain>
        <tissue evidence="2">Liver</tissue>
    </source>
</reference>
<proteinExistence type="predicted"/>
<accession>A0AAV7MNM8</accession>
<feature type="region of interest" description="Disordered" evidence="1">
    <location>
        <begin position="89"/>
        <end position="110"/>
    </location>
</feature>
<protein>
    <submittedName>
        <fullName evidence="2">Uncharacterized protein</fullName>
    </submittedName>
</protein>
<dbReference type="EMBL" id="JANPWB010000013">
    <property type="protein sequence ID" value="KAJ1104365.1"/>
    <property type="molecule type" value="Genomic_DNA"/>
</dbReference>
<keyword evidence="3" id="KW-1185">Reference proteome</keyword>
<name>A0AAV7MNM8_PLEWA</name>
<comment type="caution">
    <text evidence="2">The sequence shown here is derived from an EMBL/GenBank/DDBJ whole genome shotgun (WGS) entry which is preliminary data.</text>
</comment>